<dbReference type="InterPro" id="IPR018194">
    <property type="entry name" value="Ni-dep_hyd_lsu_Ni_BS"/>
</dbReference>
<feature type="binding site" evidence="6">
    <location>
        <position position="426"/>
    </location>
    <ligand>
        <name>Ni(2+)</name>
        <dbReference type="ChEBI" id="CHEBI:49786"/>
    </ligand>
</feature>
<feature type="binding site" evidence="6">
    <location>
        <position position="67"/>
    </location>
    <ligand>
        <name>Ni(2+)</name>
        <dbReference type="ChEBI" id="CHEBI:49786"/>
    </ligand>
</feature>
<evidence type="ECO:0000256" key="4">
    <source>
        <dbReference type="ARBA" id="ARBA00022723"/>
    </source>
</evidence>
<dbReference type="PANTHER" id="PTHR43600:SF2">
    <property type="entry name" value="F420-NON-REDUCING HYDROGENASE VHU SUBUNIT A"/>
    <property type="match status" value="1"/>
</dbReference>
<dbReference type="GO" id="GO:0008901">
    <property type="term" value="F:ferredoxin hydrogenase activity"/>
    <property type="evidence" value="ECO:0007669"/>
    <property type="project" value="InterPro"/>
</dbReference>
<feature type="binding site" evidence="6">
    <location>
        <position position="45"/>
    </location>
    <ligand>
        <name>Mg(2+)</name>
        <dbReference type="ChEBI" id="CHEBI:18420"/>
    </ligand>
</feature>
<dbReference type="AlphaFoldDB" id="A0A7V3YF22"/>
<dbReference type="PANTHER" id="PTHR43600">
    <property type="entry name" value="COENZYME F420 HYDROGENASE, SUBUNIT ALPHA"/>
    <property type="match status" value="1"/>
</dbReference>
<dbReference type="Gene3D" id="1.10.645.10">
    <property type="entry name" value="Cytochrome-c3 Hydrogenase, chain B"/>
    <property type="match status" value="1"/>
</dbReference>
<comment type="caution">
    <text evidence="7">The sequence shown here is derived from an EMBL/GenBank/DDBJ whole genome shotgun (WGS) entry which is preliminary data.</text>
</comment>
<dbReference type="SUPFAM" id="SSF56762">
    <property type="entry name" value="HydB/Nqo4-like"/>
    <property type="match status" value="1"/>
</dbReference>
<dbReference type="GO" id="GO:0016151">
    <property type="term" value="F:nickel cation binding"/>
    <property type="evidence" value="ECO:0007669"/>
    <property type="project" value="InterPro"/>
</dbReference>
<keyword evidence="6" id="KW-0408">Iron</keyword>
<keyword evidence="5" id="KW-0560">Oxidoreductase</keyword>
<dbReference type="PROSITE" id="PS00508">
    <property type="entry name" value="NI_HGENASE_L_2"/>
    <property type="match status" value="1"/>
</dbReference>
<evidence type="ECO:0000256" key="5">
    <source>
        <dbReference type="ARBA" id="ARBA00023002"/>
    </source>
</evidence>
<feature type="binding site" evidence="6">
    <location>
        <position position="64"/>
    </location>
    <ligand>
        <name>Ni(2+)</name>
        <dbReference type="ChEBI" id="CHEBI:49786"/>
    </ligand>
</feature>
<accession>A0A7V3YF22</accession>
<feature type="binding site" evidence="6">
    <location>
        <position position="432"/>
    </location>
    <ligand>
        <name>Mg(2+)</name>
        <dbReference type="ChEBI" id="CHEBI:18420"/>
    </ligand>
</feature>
<organism evidence="7">
    <name type="scientific">Candidatus Caldatribacterium californiense</name>
    <dbReference type="NCBI Taxonomy" id="1454726"/>
    <lineage>
        <taxon>Bacteria</taxon>
        <taxon>Pseudomonadati</taxon>
        <taxon>Atribacterota</taxon>
        <taxon>Atribacteria</taxon>
        <taxon>Atribacterales</taxon>
        <taxon>Candidatus Caldatribacteriaceae</taxon>
        <taxon>Candidatus Caldatribacterium</taxon>
    </lineage>
</organism>
<reference evidence="7" key="1">
    <citation type="journal article" date="2020" name="mSystems">
        <title>Genome- and Community-Level Interaction Insights into Carbon Utilization and Element Cycling Functions of Hydrothermarchaeota in Hydrothermal Sediment.</title>
        <authorList>
            <person name="Zhou Z."/>
            <person name="Liu Y."/>
            <person name="Xu W."/>
            <person name="Pan J."/>
            <person name="Luo Z.H."/>
            <person name="Li M."/>
        </authorList>
    </citation>
    <scope>NUCLEOTIDE SEQUENCE [LARGE SCALE GENOMIC DNA]</scope>
    <source>
        <strain evidence="7">SpSt-747</strain>
    </source>
</reference>
<keyword evidence="6" id="KW-0460">Magnesium</keyword>
<comment type="cofactor">
    <cofactor evidence="6">
        <name>Fe cation</name>
        <dbReference type="ChEBI" id="CHEBI:24875"/>
    </cofactor>
</comment>
<comment type="similarity">
    <text evidence="2">Belongs to the [NiFe]/[NiFeSe] hydrogenase large subunit family.</text>
</comment>
<protein>
    <submittedName>
        <fullName evidence="7">Ni/Fe hydrogenase subunit alpha</fullName>
    </submittedName>
</protein>
<feature type="binding site" evidence="6">
    <location>
        <position position="67"/>
    </location>
    <ligand>
        <name>Fe cation</name>
        <dbReference type="ChEBI" id="CHEBI:24875"/>
    </ligand>
</feature>
<keyword evidence="4 6" id="KW-0479">Metal-binding</keyword>
<evidence type="ECO:0000256" key="3">
    <source>
        <dbReference type="ARBA" id="ARBA00022596"/>
    </source>
</evidence>
<feature type="binding site" evidence="6">
    <location>
        <position position="429"/>
    </location>
    <ligand>
        <name>Fe cation</name>
        <dbReference type="ChEBI" id="CHEBI:24875"/>
    </ligand>
</feature>
<evidence type="ECO:0000256" key="6">
    <source>
        <dbReference type="PIRSR" id="PIRSR601501-1"/>
    </source>
</evidence>
<name>A0A7V3YF22_9BACT</name>
<keyword evidence="3 6" id="KW-0533">Nickel</keyword>
<comment type="cofactor">
    <cofactor evidence="1 6">
        <name>Ni(2+)</name>
        <dbReference type="ChEBI" id="CHEBI:49786"/>
    </cofactor>
</comment>
<dbReference type="InterPro" id="IPR001501">
    <property type="entry name" value="Ni-dep_hyd_lsu"/>
</dbReference>
<evidence type="ECO:0000256" key="2">
    <source>
        <dbReference type="ARBA" id="ARBA00009292"/>
    </source>
</evidence>
<sequence>MGKSIRVDVEYLTRVEGHGNIVVDIRDGTLRECRLEIIESPRFFEGMLRGRSIFEAQHITSRICGICACAHSLASIQAAEEAIGFVPSEQTVKLRKFLLDIEILDSHVLHIYFLVAPDLFGAKSFVPLVETHNAVVRRALRLKKTCNDVCDILVGRHVHPISCTVGGFTKLPRPGDLEKMRSLLLGMIPDLEATVDLVRGFRFPEFERETEYVALVSDDDEYPLLMGDIGSTDGVRLPKKDYRKITNEFVVPHSTAKHTHLSRDSYMVGALARLNLNYPKLHPRAKEIADLFGMHRKVTNPYLNTVAQLVECFHCLYHAVGIVEEFLERGLDYNEEIVVGLNEKQRIPVRAGSGVGAVEAPRGTLYHHYEVDDHGRIVHANCVIPTGQNLRNIEYDMRKLVPEILDRSEEEIQLALEMLVRAYDPCISCSTHFLNVTFVGRENPKGS</sequence>
<proteinExistence type="inferred from homology"/>
<gene>
    <name evidence="7" type="ORF">ENV30_01105</name>
</gene>
<dbReference type="EMBL" id="DTFV01000022">
    <property type="protein sequence ID" value="HGI29903.1"/>
    <property type="molecule type" value="Genomic_DNA"/>
</dbReference>
<dbReference type="InterPro" id="IPR029014">
    <property type="entry name" value="NiFe-Hase_large"/>
</dbReference>
<dbReference type="Pfam" id="PF00374">
    <property type="entry name" value="NiFeSe_Hases"/>
    <property type="match status" value="2"/>
</dbReference>
<evidence type="ECO:0000256" key="1">
    <source>
        <dbReference type="ARBA" id="ARBA00001967"/>
    </source>
</evidence>
<evidence type="ECO:0000313" key="7">
    <source>
        <dbReference type="EMBL" id="HGI29903.1"/>
    </source>
</evidence>